<evidence type="ECO:0000313" key="3">
    <source>
        <dbReference type="Proteomes" id="UP000002035"/>
    </source>
</evidence>
<name>C5FDG5_ARTOC</name>
<dbReference type="RefSeq" id="XP_002850723.1">
    <property type="nucleotide sequence ID" value="XM_002850677.1"/>
</dbReference>
<feature type="compositionally biased region" description="Acidic residues" evidence="1">
    <location>
        <begin position="61"/>
        <end position="72"/>
    </location>
</feature>
<gene>
    <name evidence="2" type="ORF">MCYG_00827</name>
</gene>
<evidence type="ECO:0000256" key="1">
    <source>
        <dbReference type="SAM" id="MobiDB-lite"/>
    </source>
</evidence>
<organism evidence="2 3">
    <name type="scientific">Arthroderma otae (strain ATCC MYA-4605 / CBS 113480)</name>
    <name type="common">Microsporum canis</name>
    <dbReference type="NCBI Taxonomy" id="554155"/>
    <lineage>
        <taxon>Eukaryota</taxon>
        <taxon>Fungi</taxon>
        <taxon>Dikarya</taxon>
        <taxon>Ascomycota</taxon>
        <taxon>Pezizomycotina</taxon>
        <taxon>Eurotiomycetes</taxon>
        <taxon>Eurotiomycetidae</taxon>
        <taxon>Onygenales</taxon>
        <taxon>Arthrodermataceae</taxon>
        <taxon>Microsporum</taxon>
    </lineage>
</organism>
<dbReference type="Proteomes" id="UP000002035">
    <property type="component" value="Unassembled WGS sequence"/>
</dbReference>
<protein>
    <submittedName>
        <fullName evidence="2">Uncharacterized protein</fullName>
    </submittedName>
</protein>
<reference evidence="3" key="1">
    <citation type="journal article" date="2012" name="MBio">
        <title>Comparative genome analysis of Trichophyton rubrum and related dermatophytes reveals candidate genes involved in infection.</title>
        <authorList>
            <person name="Martinez D.A."/>
            <person name="Oliver B.G."/>
            <person name="Graeser Y."/>
            <person name="Goldberg J.M."/>
            <person name="Li W."/>
            <person name="Martinez-Rossi N.M."/>
            <person name="Monod M."/>
            <person name="Shelest E."/>
            <person name="Barton R.C."/>
            <person name="Birch E."/>
            <person name="Brakhage A.A."/>
            <person name="Chen Z."/>
            <person name="Gurr S.J."/>
            <person name="Heiman D."/>
            <person name="Heitman J."/>
            <person name="Kosti I."/>
            <person name="Rossi A."/>
            <person name="Saif S."/>
            <person name="Samalova M."/>
            <person name="Saunders C.W."/>
            <person name="Shea T."/>
            <person name="Summerbell R.C."/>
            <person name="Xu J."/>
            <person name="Young S."/>
            <person name="Zeng Q."/>
            <person name="Birren B.W."/>
            <person name="Cuomo C.A."/>
            <person name="White T.C."/>
        </authorList>
    </citation>
    <scope>NUCLEOTIDE SEQUENCE [LARGE SCALE GENOMIC DNA]</scope>
    <source>
        <strain evidence="3">ATCC MYA-4605 / CBS 113480</strain>
    </source>
</reference>
<evidence type="ECO:0000313" key="2">
    <source>
        <dbReference type="EMBL" id="EEQ27939.1"/>
    </source>
</evidence>
<dbReference type="HOGENOM" id="CLU_1895680_0_0_1"/>
<accession>C5FDG5</accession>
<dbReference type="AlphaFoldDB" id="C5FDG5"/>
<keyword evidence="3" id="KW-1185">Reference proteome</keyword>
<feature type="region of interest" description="Disordered" evidence="1">
    <location>
        <begin position="54"/>
        <end position="76"/>
    </location>
</feature>
<sequence>MPGLSNFYFFISRSTFHLYINNLWDYPEFDTVSHLNTLLYRLLILSDTDASDYTPSSQYADAEESNLDEPQDDSLKDTNAPLKLVIACYQPVKARTTGESNLENLKTSQRQGVYSVSYCAKSSTVDNNHSLHLL</sequence>
<dbReference type="VEuPathDB" id="FungiDB:MCYG_00827"/>
<dbReference type="EMBL" id="DS995701">
    <property type="protein sequence ID" value="EEQ27939.1"/>
    <property type="molecule type" value="Genomic_DNA"/>
</dbReference>
<proteinExistence type="predicted"/>
<dbReference type="GeneID" id="9226653"/>